<protein>
    <submittedName>
        <fullName evidence="1">Uncharacterized protein</fullName>
    </submittedName>
</protein>
<dbReference type="Proteomes" id="UP000002875">
    <property type="component" value="Chromosome"/>
</dbReference>
<accession>A0ABM5MYG9</accession>
<organism evidence="1 2">
    <name type="scientific">Emticicia oligotrophica (strain DSM 17448 / CIP 109782 / MTCC 6937 / GPTSA100-15)</name>
    <dbReference type="NCBI Taxonomy" id="929562"/>
    <lineage>
        <taxon>Bacteria</taxon>
        <taxon>Pseudomonadati</taxon>
        <taxon>Bacteroidota</taxon>
        <taxon>Cytophagia</taxon>
        <taxon>Cytophagales</taxon>
        <taxon>Leadbetterellaceae</taxon>
        <taxon>Emticicia</taxon>
    </lineage>
</organism>
<evidence type="ECO:0000313" key="1">
    <source>
        <dbReference type="EMBL" id="AFK02151.1"/>
    </source>
</evidence>
<evidence type="ECO:0000313" key="2">
    <source>
        <dbReference type="Proteomes" id="UP000002875"/>
    </source>
</evidence>
<sequence>METIIVIICLLLGLITSLSLILFSEQFSLFVTDKSEVNLDWNQRQQFFKKIKNNFARIKHIHT</sequence>
<dbReference type="RefSeq" id="WP_015027851.1">
    <property type="nucleotide sequence ID" value="NC_018748.1"/>
</dbReference>
<gene>
    <name evidence="1" type="ordered locus">Emtol_1000</name>
</gene>
<name>A0ABM5MYG9_EMTOG</name>
<dbReference type="EMBL" id="CP002961">
    <property type="protein sequence ID" value="AFK02151.1"/>
    <property type="molecule type" value="Genomic_DNA"/>
</dbReference>
<proteinExistence type="predicted"/>
<reference evidence="1 2" key="1">
    <citation type="submission" date="2011-07" db="EMBL/GenBank/DDBJ databases">
        <title>The complete genome of chromosome of Emticicia oligotrophica DSM 17448.</title>
        <authorList>
            <consortium name="US DOE Joint Genome Institute (JGI-PGF)"/>
            <person name="Lucas S."/>
            <person name="Han J."/>
            <person name="Lapidus A."/>
            <person name="Bruce D."/>
            <person name="Goodwin L."/>
            <person name="Pitluck S."/>
            <person name="Peters L."/>
            <person name="Kyrpides N."/>
            <person name="Mavromatis K."/>
            <person name="Ivanova N."/>
            <person name="Ovchinnikova G."/>
            <person name="Teshima H."/>
            <person name="Detter J.C."/>
            <person name="Tapia R."/>
            <person name="Han C."/>
            <person name="Land M."/>
            <person name="Hauser L."/>
            <person name="Markowitz V."/>
            <person name="Cheng J.-F."/>
            <person name="Hugenholtz P."/>
            <person name="Woyke T."/>
            <person name="Wu D."/>
            <person name="Tindall B."/>
            <person name="Pomrenke H."/>
            <person name="Brambilla E."/>
            <person name="Klenk H.-P."/>
            <person name="Eisen J.A."/>
        </authorList>
    </citation>
    <scope>NUCLEOTIDE SEQUENCE [LARGE SCALE GENOMIC DNA]</scope>
    <source>
        <strain evidence="1 2">DSM 17448</strain>
    </source>
</reference>
<keyword evidence="2" id="KW-1185">Reference proteome</keyword>